<accession>A0ABT0GG97</accession>
<name>A0ABT0GG97_9GAMM</name>
<sequence length="844" mass="94320">MIPASGLWRLGLACCLAWATAVGAQDTAPAPPSAAGERVDVDALVRGAFVALREGRDEEASRAFGRVLKLAPDYSDAAYGLALIAERRGEAEAAKKAIRLAIRLDDQRPEFHVVLERLLLQAPELPPPQRAEHLVLDYRVSRERGFEVRGAQGFSPLFLKGINLGAALPGKFPSQFPEKPVYQAWIRDMAELGVNCVRVYTIHPPGFYEALAEHNASAEKPIYLIHGVWVEPPPGDDFGDPAWFEPWRTEMHRVVDLLHGRAALPARPGHASGLYRTDVSRWVIAYILGREWEPYNVVEFNALRPGMSDWQGRFVGIDNGHATEVFMARALEALLAYEHDTYHAQRPAAFTNWPTLDPLHHPTEATKAEENALRRRLGLPLEEGAEIREYDNDAVGLDMEKYRDGPELEAGLFASYHAYPYYPDFINLDSGYNRGRDHLGRNNYMAYLQDLVGHHRRHAVVVSEFGVPSSRLVAHWQPQGMTHGGQNEVEQGEQNARMFRNLHDAGTAGGVLFAWIDEWFKKNWLVIEFEQPGERNPLWYNPMDAEQNYGLLGAHPGKEGPNVLIDGKPDDWRGVPDYLRRGDTWLKLRADEGWLHLAIGFPADVSASSMLVGIDTHDLEAGDHLLPLPGGWRSEAGLEFVVRFEGEVARLEVDNVYDIFTHRYARPYRSRHNEDGLFVEPRTESNRARIGRDGTLFPEHRQQIGTLRRGTADRADPAFDSASEWQRGPGFIEARIPWGLLHVTDPSSLQVLRDDVPPGGIGTVTTEGFRVLLVQLDARGAPVGSLPGVVDGRVTLPPLFRWPGWEQPEFHVYRKPSFSIVQRALAALPDQPAMAPLAPEGGAE</sequence>
<feature type="signal peptide" evidence="1">
    <location>
        <begin position="1"/>
        <end position="24"/>
    </location>
</feature>
<comment type="caution">
    <text evidence="2">The sequence shown here is derived from an EMBL/GenBank/DDBJ whole genome shotgun (WGS) entry which is preliminary data.</text>
</comment>
<evidence type="ECO:0000256" key="1">
    <source>
        <dbReference type="SAM" id="SignalP"/>
    </source>
</evidence>
<dbReference type="InterPro" id="IPR011990">
    <property type="entry name" value="TPR-like_helical_dom_sf"/>
</dbReference>
<organism evidence="2 3">
    <name type="scientific">Pseudomarimonas salicorniae</name>
    <dbReference type="NCBI Taxonomy" id="2933270"/>
    <lineage>
        <taxon>Bacteria</taxon>
        <taxon>Pseudomonadati</taxon>
        <taxon>Pseudomonadota</taxon>
        <taxon>Gammaproteobacteria</taxon>
        <taxon>Lysobacterales</taxon>
        <taxon>Lysobacteraceae</taxon>
        <taxon>Pseudomarimonas</taxon>
    </lineage>
</organism>
<feature type="chain" id="PRO_5045607005" description="Tetratricopeptide repeat protein" evidence="1">
    <location>
        <begin position="25"/>
        <end position="844"/>
    </location>
</feature>
<evidence type="ECO:0000313" key="2">
    <source>
        <dbReference type="EMBL" id="MCK7593555.1"/>
    </source>
</evidence>
<keyword evidence="3" id="KW-1185">Reference proteome</keyword>
<dbReference type="Gene3D" id="3.20.20.80">
    <property type="entry name" value="Glycosidases"/>
    <property type="match status" value="1"/>
</dbReference>
<evidence type="ECO:0008006" key="4">
    <source>
        <dbReference type="Google" id="ProtNLM"/>
    </source>
</evidence>
<keyword evidence="1" id="KW-0732">Signal</keyword>
<proteinExistence type="predicted"/>
<dbReference type="Proteomes" id="UP001431449">
    <property type="component" value="Unassembled WGS sequence"/>
</dbReference>
<dbReference type="SUPFAM" id="SSF51445">
    <property type="entry name" value="(Trans)glycosidases"/>
    <property type="match status" value="1"/>
</dbReference>
<dbReference type="EMBL" id="JALNMH010000005">
    <property type="protein sequence ID" value="MCK7593555.1"/>
    <property type="molecule type" value="Genomic_DNA"/>
</dbReference>
<dbReference type="RefSeq" id="WP_248207278.1">
    <property type="nucleotide sequence ID" value="NZ_JALNMH010000005.1"/>
</dbReference>
<evidence type="ECO:0000313" key="3">
    <source>
        <dbReference type="Proteomes" id="UP001431449"/>
    </source>
</evidence>
<dbReference type="SUPFAM" id="SSF48452">
    <property type="entry name" value="TPR-like"/>
    <property type="match status" value="1"/>
</dbReference>
<dbReference type="InterPro" id="IPR017853">
    <property type="entry name" value="GH"/>
</dbReference>
<reference evidence="2" key="1">
    <citation type="submission" date="2022-04" db="EMBL/GenBank/DDBJ databases">
        <title>Lysobacter sp. CAU 1642 isolated from sea sand.</title>
        <authorList>
            <person name="Kim W."/>
        </authorList>
    </citation>
    <scope>NUCLEOTIDE SEQUENCE</scope>
    <source>
        <strain evidence="2">CAU 1642</strain>
    </source>
</reference>
<protein>
    <recommendedName>
        <fullName evidence="4">Tetratricopeptide repeat protein</fullName>
    </recommendedName>
</protein>
<gene>
    <name evidence="2" type="ORF">M0G41_07730</name>
</gene>
<dbReference type="Gene3D" id="1.25.40.10">
    <property type="entry name" value="Tetratricopeptide repeat domain"/>
    <property type="match status" value="1"/>
</dbReference>